<protein>
    <recommendedName>
        <fullName evidence="3">Alpha/beta hydrolase fold-3 domain-containing protein</fullName>
    </recommendedName>
</protein>
<reference evidence="4 5" key="1">
    <citation type="submission" date="2017-06" db="EMBL/GenBank/DDBJ databases">
        <title>A platform for efficient transgenesis in Macrostomum lignano, a flatworm model organism for stem cell research.</title>
        <authorList>
            <person name="Berezikov E."/>
        </authorList>
    </citation>
    <scope>NUCLEOTIDE SEQUENCE [LARGE SCALE GENOMIC DNA]</scope>
    <source>
        <strain evidence="4">DV1</strain>
        <tissue evidence="4">Whole organism</tissue>
    </source>
</reference>
<keyword evidence="5" id="KW-1185">Reference proteome</keyword>
<dbReference type="EMBL" id="NIVC01003786">
    <property type="protein sequence ID" value="PAA49794.1"/>
    <property type="molecule type" value="Genomic_DNA"/>
</dbReference>
<dbReference type="InterPro" id="IPR013094">
    <property type="entry name" value="AB_hydrolase_3"/>
</dbReference>
<dbReference type="STRING" id="282301.A0A267DMB4"/>
<dbReference type="SUPFAM" id="SSF53474">
    <property type="entry name" value="alpha/beta-Hydrolases"/>
    <property type="match status" value="1"/>
</dbReference>
<dbReference type="Gene3D" id="3.40.50.1820">
    <property type="entry name" value="alpha/beta hydrolase"/>
    <property type="match status" value="1"/>
</dbReference>
<dbReference type="PANTHER" id="PTHR48081">
    <property type="entry name" value="AB HYDROLASE SUPERFAMILY PROTEIN C4A8.06C"/>
    <property type="match status" value="1"/>
</dbReference>
<dbReference type="AlphaFoldDB" id="A0A267DMB4"/>
<proteinExistence type="predicted"/>
<evidence type="ECO:0000259" key="3">
    <source>
        <dbReference type="Pfam" id="PF07859"/>
    </source>
</evidence>
<comment type="caution">
    <text evidence="4">The sequence shown here is derived from an EMBL/GenBank/DDBJ whole genome shotgun (WGS) entry which is preliminary data.</text>
</comment>
<keyword evidence="2" id="KW-0732">Signal</keyword>
<organism evidence="4 5">
    <name type="scientific">Macrostomum lignano</name>
    <dbReference type="NCBI Taxonomy" id="282301"/>
    <lineage>
        <taxon>Eukaryota</taxon>
        <taxon>Metazoa</taxon>
        <taxon>Spiralia</taxon>
        <taxon>Lophotrochozoa</taxon>
        <taxon>Platyhelminthes</taxon>
        <taxon>Rhabditophora</taxon>
        <taxon>Macrostomorpha</taxon>
        <taxon>Macrostomida</taxon>
        <taxon>Macrostomidae</taxon>
        <taxon>Macrostomum</taxon>
    </lineage>
</organism>
<feature type="chain" id="PRO_5013351910" description="Alpha/beta hydrolase fold-3 domain-containing protein" evidence="2">
    <location>
        <begin position="22"/>
        <end position="389"/>
    </location>
</feature>
<evidence type="ECO:0000256" key="1">
    <source>
        <dbReference type="ARBA" id="ARBA00022801"/>
    </source>
</evidence>
<feature type="signal peptide" evidence="2">
    <location>
        <begin position="1"/>
        <end position="21"/>
    </location>
</feature>
<dbReference type="Proteomes" id="UP000215902">
    <property type="component" value="Unassembled WGS sequence"/>
</dbReference>
<dbReference type="Pfam" id="PF07859">
    <property type="entry name" value="Abhydrolase_3"/>
    <property type="match status" value="2"/>
</dbReference>
<dbReference type="OrthoDB" id="408631at2759"/>
<sequence length="389" mass="42489">MELKKFLLIPILMAILAYLLYEPVPDYVQDWHSVAIKNCIGKLCHFIGSALSLTGLWEAPHVQLQRLADLALLTPALPANSSRLTVTEARFADSRALVFRPAGARAGGPGLVWIHGGGWVFGSPDASAGFVTRLAMRINITAVAIEYRRAPEHPFPAAFDDCLAAVRSILANASSVLGVNPHRIMLGGDSAGGQLAASVTQALAKAEDQLTPRLQLLVYPITQLANFRTQSHRESYRSPLLEGSQVARSASMYLTGSIRHWRSVIGNGHASKSVRAAYAERLGESMPPESSHADAALAAKLEKLLIDPRVSPLLTPSIDPLRLPPAYIVACQHDPLRSDAHLYSQRLEKSGVRVYYKYYPCYHGCLTEDKDAKRIVDDMAVFFNSNAML</sequence>
<feature type="domain" description="Alpha/beta hydrolase fold-3" evidence="3">
    <location>
        <begin position="111"/>
        <end position="260"/>
    </location>
</feature>
<gene>
    <name evidence="4" type="ORF">BOX15_Mlig009214g1</name>
</gene>
<feature type="domain" description="Alpha/beta hydrolase fold-3" evidence="3">
    <location>
        <begin position="287"/>
        <end position="360"/>
    </location>
</feature>
<dbReference type="GO" id="GO:0016787">
    <property type="term" value="F:hydrolase activity"/>
    <property type="evidence" value="ECO:0007669"/>
    <property type="project" value="UniProtKB-KW"/>
</dbReference>
<dbReference type="InterPro" id="IPR029058">
    <property type="entry name" value="AB_hydrolase_fold"/>
</dbReference>
<name>A0A267DMB4_9PLAT</name>
<dbReference type="InterPro" id="IPR050300">
    <property type="entry name" value="GDXG_lipolytic_enzyme"/>
</dbReference>
<accession>A0A267DMB4</accession>
<evidence type="ECO:0000313" key="4">
    <source>
        <dbReference type="EMBL" id="PAA49794.1"/>
    </source>
</evidence>
<dbReference type="PANTHER" id="PTHR48081:SF8">
    <property type="entry name" value="ALPHA_BETA HYDROLASE FOLD-3 DOMAIN-CONTAINING PROTEIN-RELATED"/>
    <property type="match status" value="1"/>
</dbReference>
<keyword evidence="1" id="KW-0378">Hydrolase</keyword>
<evidence type="ECO:0000256" key="2">
    <source>
        <dbReference type="SAM" id="SignalP"/>
    </source>
</evidence>
<evidence type="ECO:0000313" key="5">
    <source>
        <dbReference type="Proteomes" id="UP000215902"/>
    </source>
</evidence>